<feature type="transmembrane region" description="Helical" evidence="3">
    <location>
        <begin position="63"/>
        <end position="83"/>
    </location>
</feature>
<feature type="transmembrane region" description="Helical" evidence="3">
    <location>
        <begin position="103"/>
        <end position="120"/>
    </location>
</feature>
<evidence type="ECO:0000256" key="2">
    <source>
        <dbReference type="ARBA" id="ARBA00023303"/>
    </source>
</evidence>
<comment type="caution">
    <text evidence="4">The sequence shown here is derived from an EMBL/GenBank/DDBJ whole genome shotgun (WGS) entry which is preliminary data.</text>
</comment>
<keyword evidence="1" id="KW-0813">Transport</keyword>
<keyword evidence="1" id="KW-1071">Ligand-gated ion channel</keyword>
<keyword evidence="1" id="KW-0406">Ion transport</keyword>
<evidence type="ECO:0000256" key="3">
    <source>
        <dbReference type="SAM" id="Phobius"/>
    </source>
</evidence>
<dbReference type="STRING" id="2094558.A0A314U6T1"/>
<dbReference type="GO" id="GO:0034220">
    <property type="term" value="P:monoatomic ion transmembrane transport"/>
    <property type="evidence" value="ECO:0007669"/>
    <property type="project" value="UniProtKB-KW"/>
</dbReference>
<dbReference type="GO" id="GO:0016020">
    <property type="term" value="C:membrane"/>
    <property type="evidence" value="ECO:0007669"/>
    <property type="project" value="UniProtKB-SubCell"/>
</dbReference>
<feature type="transmembrane region" description="Helical" evidence="3">
    <location>
        <begin position="232"/>
        <end position="251"/>
    </location>
</feature>
<dbReference type="PANTHER" id="PTHR45651">
    <property type="entry name" value="CYCLIC NUCLEOTIDE-GATED ION CHANNEL 15-RELATED-RELATED"/>
    <property type="match status" value="1"/>
</dbReference>
<sequence>MAMEHVIINIQKDESEACTLLSIALGTGSDSVVGQEPSSNNPTPMKTPSSTTAASIFRMVKPAYIFLLLSFVAVALDPLFLYIPIIDKCNKCLGEDKTVRNAALILRSLSDIPFLIRIVIKIRSPDKNKNTATVPNSELHVQSDSLWTAIKKYFMSYPRLAKFAKGLALRMPWLSFHFIVEFLAILPVPQVAIAVLFYERTIINLVLFFQYLPRIFLIYLHASSIKKIWIKGVLNFYLYILASHVPMLQYMDPKVLEMMCGYLKPVTYPENSYIVQEGEQLHF</sequence>
<dbReference type="InterPro" id="IPR014710">
    <property type="entry name" value="RmlC-like_jellyroll"/>
</dbReference>
<dbReference type="InterPro" id="IPR018490">
    <property type="entry name" value="cNMP-bd_dom_sf"/>
</dbReference>
<feature type="transmembrane region" description="Helical" evidence="3">
    <location>
        <begin position="202"/>
        <end position="220"/>
    </location>
</feature>
<accession>A0A314U6T1</accession>
<dbReference type="Proteomes" id="UP000250321">
    <property type="component" value="Unassembled WGS sequence"/>
</dbReference>
<feature type="transmembrane region" description="Helical" evidence="3">
    <location>
        <begin position="173"/>
        <end position="196"/>
    </location>
</feature>
<name>A0A314U6T1_PRUYE</name>
<dbReference type="OrthoDB" id="1750584at2759"/>
<protein>
    <submittedName>
        <fullName evidence="4">Cyclic nucleotide-gated ion channel 1-like</fullName>
    </submittedName>
</protein>
<evidence type="ECO:0000313" key="5">
    <source>
        <dbReference type="Proteomes" id="UP000250321"/>
    </source>
</evidence>
<keyword evidence="5" id="KW-1185">Reference proteome</keyword>
<dbReference type="Gene3D" id="2.60.120.10">
    <property type="entry name" value="Jelly Rolls"/>
    <property type="match status" value="1"/>
</dbReference>
<evidence type="ECO:0000313" key="4">
    <source>
        <dbReference type="EMBL" id="PQM32642.1"/>
    </source>
</evidence>
<dbReference type="AlphaFoldDB" id="A0A314U6T1"/>
<keyword evidence="3" id="KW-1133">Transmembrane helix</keyword>
<gene>
    <name evidence="4" type="ORF">Pyn_32368</name>
</gene>
<evidence type="ECO:0000256" key="1">
    <source>
        <dbReference type="ARBA" id="ARBA00023286"/>
    </source>
</evidence>
<keyword evidence="3" id="KW-0812">Transmembrane</keyword>
<keyword evidence="3" id="KW-0472">Membrane</keyword>
<dbReference type="SUPFAM" id="SSF51206">
    <property type="entry name" value="cAMP-binding domain-like"/>
    <property type="match status" value="1"/>
</dbReference>
<proteinExistence type="predicted"/>
<organism evidence="4 5">
    <name type="scientific">Prunus yedoensis var. nudiflora</name>
    <dbReference type="NCBI Taxonomy" id="2094558"/>
    <lineage>
        <taxon>Eukaryota</taxon>
        <taxon>Viridiplantae</taxon>
        <taxon>Streptophyta</taxon>
        <taxon>Embryophyta</taxon>
        <taxon>Tracheophyta</taxon>
        <taxon>Spermatophyta</taxon>
        <taxon>Magnoliopsida</taxon>
        <taxon>eudicotyledons</taxon>
        <taxon>Gunneridae</taxon>
        <taxon>Pentapetalae</taxon>
        <taxon>rosids</taxon>
        <taxon>fabids</taxon>
        <taxon>Rosales</taxon>
        <taxon>Rosaceae</taxon>
        <taxon>Amygdaloideae</taxon>
        <taxon>Amygdaleae</taxon>
        <taxon>Prunus</taxon>
    </lineage>
</organism>
<reference evidence="4 5" key="1">
    <citation type="submission" date="2018-02" db="EMBL/GenBank/DDBJ databases">
        <title>Draft genome of wild Prunus yedoensis var. nudiflora.</title>
        <authorList>
            <person name="Baek S."/>
            <person name="Kim J.-H."/>
            <person name="Choi K."/>
            <person name="Kim G.-B."/>
            <person name="Cho A."/>
            <person name="Jang H."/>
            <person name="Shin C.-H."/>
            <person name="Yu H.-J."/>
            <person name="Mun J.-H."/>
        </authorList>
    </citation>
    <scope>NUCLEOTIDE SEQUENCE [LARGE SCALE GENOMIC DNA]</scope>
    <source>
        <strain evidence="5">cv. Jeju island</strain>
        <tissue evidence="4">Leaf</tissue>
    </source>
</reference>
<dbReference type="PANTHER" id="PTHR45651:SF68">
    <property type="entry name" value="ION TRANSPORT DOMAIN-CONTAINING PROTEIN"/>
    <property type="match status" value="1"/>
</dbReference>
<dbReference type="EMBL" id="PJQY01004004">
    <property type="protein sequence ID" value="PQM32642.1"/>
    <property type="molecule type" value="Genomic_DNA"/>
</dbReference>
<keyword evidence="2" id="KW-0407">Ion channel</keyword>